<evidence type="ECO:0008006" key="4">
    <source>
        <dbReference type="Google" id="ProtNLM"/>
    </source>
</evidence>
<feature type="chain" id="PRO_5045329454" description="Glycine rich protein" evidence="1">
    <location>
        <begin position="36"/>
        <end position="198"/>
    </location>
</feature>
<keyword evidence="1" id="KW-0732">Signal</keyword>
<dbReference type="EMBL" id="JAGSOV010000034">
    <property type="protein sequence ID" value="MCO1656483.1"/>
    <property type="molecule type" value="Genomic_DNA"/>
</dbReference>
<organism evidence="2 3">
    <name type="scientific">Pseudonocardia humida</name>
    <dbReference type="NCBI Taxonomy" id="2800819"/>
    <lineage>
        <taxon>Bacteria</taxon>
        <taxon>Bacillati</taxon>
        <taxon>Actinomycetota</taxon>
        <taxon>Actinomycetes</taxon>
        <taxon>Pseudonocardiales</taxon>
        <taxon>Pseudonocardiaceae</taxon>
        <taxon>Pseudonocardia</taxon>
    </lineage>
</organism>
<evidence type="ECO:0000256" key="1">
    <source>
        <dbReference type="SAM" id="SignalP"/>
    </source>
</evidence>
<reference evidence="2" key="1">
    <citation type="submission" date="2021-04" db="EMBL/GenBank/DDBJ databases">
        <title>Pseudonocardia sp. nov., isolated from sandy soil of mangrove forest.</title>
        <authorList>
            <person name="Zan Z."/>
            <person name="Huang R."/>
            <person name="Liu W."/>
        </authorList>
    </citation>
    <scope>NUCLEOTIDE SEQUENCE</scope>
    <source>
        <strain evidence="2">S2-4</strain>
    </source>
</reference>
<proteinExistence type="predicted"/>
<accession>A0ABT1A0H3</accession>
<protein>
    <recommendedName>
        <fullName evidence="4">Glycine rich protein</fullName>
    </recommendedName>
</protein>
<keyword evidence="3" id="KW-1185">Reference proteome</keyword>
<evidence type="ECO:0000313" key="3">
    <source>
        <dbReference type="Proteomes" id="UP001165283"/>
    </source>
</evidence>
<comment type="caution">
    <text evidence="2">The sequence shown here is derived from an EMBL/GenBank/DDBJ whole genome shotgun (WGS) entry which is preliminary data.</text>
</comment>
<sequence length="198" mass="17619">MHITRLDTARAAMGAVAVTAIVGLASACSAPPAAAAEDLVVASTVPPAQTVLFTGAPQTVTVPSGATSVTLTVTGGSGGVGQDDSGTTCDSVAGGNGATVTGTAAVTADQQIQVAVGGVGATDCGHGASDGGWGGLGAAGGDGRNGYSGAGASGGGGGASTVQIDGTTVIIAGGGGGGASDGIGGNGGHGGTGGDPAG</sequence>
<gene>
    <name evidence="2" type="ORF">KDL28_15595</name>
</gene>
<feature type="non-terminal residue" evidence="2">
    <location>
        <position position="198"/>
    </location>
</feature>
<name>A0ABT1A0H3_9PSEU</name>
<evidence type="ECO:0000313" key="2">
    <source>
        <dbReference type="EMBL" id="MCO1656483.1"/>
    </source>
</evidence>
<dbReference type="Proteomes" id="UP001165283">
    <property type="component" value="Unassembled WGS sequence"/>
</dbReference>
<feature type="signal peptide" evidence="1">
    <location>
        <begin position="1"/>
        <end position="35"/>
    </location>
</feature>
<dbReference type="PROSITE" id="PS51257">
    <property type="entry name" value="PROKAR_LIPOPROTEIN"/>
    <property type="match status" value="1"/>
</dbReference>